<keyword evidence="2" id="KW-0472">Membrane</keyword>
<feature type="transmembrane region" description="Helical" evidence="2">
    <location>
        <begin position="136"/>
        <end position="159"/>
    </location>
</feature>
<feature type="compositionally biased region" description="Low complexity" evidence="1">
    <location>
        <begin position="697"/>
        <end position="717"/>
    </location>
</feature>
<protein>
    <recommendedName>
        <fullName evidence="3">Fibronectin type-III domain-containing protein</fullName>
    </recommendedName>
</protein>
<comment type="caution">
    <text evidence="4">The sequence shown here is derived from an EMBL/GenBank/DDBJ whole genome shotgun (WGS) entry which is preliminary data.</text>
</comment>
<dbReference type="EMBL" id="JANBOH010000416">
    <property type="protein sequence ID" value="KAJ1642364.1"/>
    <property type="molecule type" value="Genomic_DNA"/>
</dbReference>
<name>A0A9W7XGI9_9FUNG</name>
<keyword evidence="5" id="KW-1185">Reference proteome</keyword>
<dbReference type="PANTHER" id="PTHR47357:SF1">
    <property type="entry name" value="SPINDLE POLE BODY COMPONENT 110"/>
    <property type="match status" value="1"/>
</dbReference>
<feature type="transmembrane region" description="Helical" evidence="2">
    <location>
        <begin position="101"/>
        <end position="124"/>
    </location>
</feature>
<dbReference type="InterPro" id="IPR003961">
    <property type="entry name" value="FN3_dom"/>
</dbReference>
<dbReference type="Proteomes" id="UP001145021">
    <property type="component" value="Unassembled WGS sequence"/>
</dbReference>
<evidence type="ECO:0000313" key="4">
    <source>
        <dbReference type="EMBL" id="KAJ1642364.1"/>
    </source>
</evidence>
<evidence type="ECO:0000256" key="1">
    <source>
        <dbReference type="SAM" id="MobiDB-lite"/>
    </source>
</evidence>
<dbReference type="InterPro" id="IPR036116">
    <property type="entry name" value="FN3_sf"/>
</dbReference>
<evidence type="ECO:0000259" key="3">
    <source>
        <dbReference type="SMART" id="SM00060"/>
    </source>
</evidence>
<accession>A0A9W7XGI9</accession>
<keyword evidence="2" id="KW-0812">Transmembrane</keyword>
<evidence type="ECO:0000313" key="5">
    <source>
        <dbReference type="Proteomes" id="UP001145021"/>
    </source>
</evidence>
<feature type="transmembrane region" description="Helical" evidence="2">
    <location>
        <begin position="77"/>
        <end position="95"/>
    </location>
</feature>
<dbReference type="SUPFAM" id="SSF49265">
    <property type="entry name" value="Fibronectin type III"/>
    <property type="match status" value="1"/>
</dbReference>
<dbReference type="GO" id="GO:0005856">
    <property type="term" value="C:cytoskeleton"/>
    <property type="evidence" value="ECO:0007669"/>
    <property type="project" value="TreeGrafter"/>
</dbReference>
<feature type="domain" description="Fibronectin type-III" evidence="3">
    <location>
        <begin position="232"/>
        <end position="410"/>
    </location>
</feature>
<feature type="region of interest" description="Disordered" evidence="1">
    <location>
        <begin position="1024"/>
        <end position="1045"/>
    </location>
</feature>
<dbReference type="CDD" id="cd00063">
    <property type="entry name" value="FN3"/>
    <property type="match status" value="1"/>
</dbReference>
<reference evidence="4" key="1">
    <citation type="submission" date="2022-07" db="EMBL/GenBank/DDBJ databases">
        <title>Phylogenomic reconstructions and comparative analyses of Kickxellomycotina fungi.</title>
        <authorList>
            <person name="Reynolds N.K."/>
            <person name="Stajich J.E."/>
            <person name="Barry K."/>
            <person name="Grigoriev I.V."/>
            <person name="Crous P."/>
            <person name="Smith M.E."/>
        </authorList>
    </citation>
    <scope>NUCLEOTIDE SEQUENCE</scope>
    <source>
        <strain evidence="4">NBRC 105413</strain>
    </source>
</reference>
<feature type="region of interest" description="Disordered" evidence="1">
    <location>
        <begin position="669"/>
        <end position="717"/>
    </location>
</feature>
<feature type="region of interest" description="Disordered" evidence="1">
    <location>
        <begin position="954"/>
        <end position="997"/>
    </location>
</feature>
<keyword evidence="2" id="KW-1133">Transmembrane helix</keyword>
<feature type="region of interest" description="Disordered" evidence="1">
    <location>
        <begin position="1126"/>
        <end position="1168"/>
    </location>
</feature>
<gene>
    <name evidence="4" type="ORF">LPJ64_005785</name>
</gene>
<dbReference type="PANTHER" id="PTHR47357">
    <property type="entry name" value="COP1-INTERACTIVE PROTEIN 1"/>
    <property type="match status" value="1"/>
</dbReference>
<dbReference type="GO" id="GO:0005200">
    <property type="term" value="F:structural constituent of cytoskeleton"/>
    <property type="evidence" value="ECO:0007669"/>
    <property type="project" value="TreeGrafter"/>
</dbReference>
<feature type="compositionally biased region" description="Basic and acidic residues" evidence="1">
    <location>
        <begin position="669"/>
        <end position="685"/>
    </location>
</feature>
<sequence length="1213" mass="131921">MKPGKQAQHMPTVASQSASGIKGEPMHLSSLPSSLPLQAPSAMVQRANDMCVEDSDLSRTLELWWDQTLGFFIRHRATSVLVVWLFVSLIDTIEFHMPAEWLVFTLFSFSVFVQAFGMSVLLFAALTIAMTILNVAIYYLLPFSTTSLFSTIVVCMLLVRGIHGLNAKGWVVTAVLSLSRLRTPWCGVLPGYLQAPIAAYCTSFGILWLLYHNSRRLERLIDPLCLLLGIIPPLPPRIDVVEIHDTTVVISWADSLTSGVLDIQAIETASNSVSGNSGGSRLRSGSGPGPVLGPSHLSALTSPASESHSSLLLDTLNGGTVATAISGPSANISGNFGGGSSSSLISIGRLFTIDRKMLPEAQVARYDIEVNGHIVGSCKATDSFTKIQGLKPSTMYQLRVWAISQSRGRSPSLPVFVSTLTSAQSQARENDVNGHFQQTDEDGLPVDIEGLRSQIQQSQHNLQKLENMVTQLRAQSEKERSELQTEISKLRAQRKTEESSKVLQRDRIREMEAQKRKLDREKTKLAKEIADAQAQKQRALDKLHDQEKQVQGYIRNAKMLEATMERERKDHDQQQTELNSTITALKVEVEKAKKRLGTLSSQQSDLTEKLKRKRAALSAQEKRNSELDLQIKEAVLKKKQIEEARVENATMAAKLHSEIDALSLKLESTTKQRQRLEESTKDLRPPRGSSLLVHQTQAQAQAQSQSQSDPKAALASIPASAPALSGSADLPFSENGNLYERSFIKAADPSSVSEKALSKSSAPLFYEDKKANVFGRHGRSSSFASSTKTPLPTSAIKSSELRKPLSHTNGFYRYASPNSASSAAMATPISTIDSSVDPFSLGYADIVSRRSADLGDIFGFWDRRSSLLSSSAAIDSIGLRNAAGTSVGSTSIGSIDAAFKHRLSPVPGGLDTIGHFGNIPIWGSADSLQSSSLSTTTAEASALSILKDTDLAYPTPTKATHDDIGGSYAGTRGLPQHHEYKSPQPPPPVYSMFGNGPSRFHQQALSGALSGSFDSLDQLSKHQHHYYNQQQQQQHQRSSLSGSSDGSHFRFNSLDLLTAGGWVDHEFRESGRSSIVSDRRTSPCADIAGGETRNSFTLRNDTPIEQPALVLSSDLIGSHHALGSSGVVSAGDNRPHVEPIGAPTRRRLGGSQSPAARDAIHSPSPLQTPHINKYPIEREISHPSLFGDSLYHKRTLWDLEDTTKSRGSAAVKK</sequence>
<dbReference type="SMART" id="SM00060">
    <property type="entry name" value="FN3"/>
    <property type="match status" value="1"/>
</dbReference>
<dbReference type="AlphaFoldDB" id="A0A9W7XGI9"/>
<feature type="region of interest" description="Disordered" evidence="1">
    <location>
        <begin position="1"/>
        <end position="22"/>
    </location>
</feature>
<organism evidence="4 5">
    <name type="scientific">Coemansia asiatica</name>
    <dbReference type="NCBI Taxonomy" id="1052880"/>
    <lineage>
        <taxon>Eukaryota</taxon>
        <taxon>Fungi</taxon>
        <taxon>Fungi incertae sedis</taxon>
        <taxon>Zoopagomycota</taxon>
        <taxon>Kickxellomycotina</taxon>
        <taxon>Kickxellomycetes</taxon>
        <taxon>Kickxellales</taxon>
        <taxon>Kickxellaceae</taxon>
        <taxon>Coemansia</taxon>
    </lineage>
</organism>
<feature type="compositionally biased region" description="Low complexity" evidence="1">
    <location>
        <begin position="1026"/>
        <end position="1045"/>
    </location>
</feature>
<proteinExistence type="predicted"/>
<evidence type="ECO:0000256" key="2">
    <source>
        <dbReference type="SAM" id="Phobius"/>
    </source>
</evidence>